<comment type="caution">
    <text evidence="7">The sequence shown here is derived from an EMBL/GenBank/DDBJ whole genome shotgun (WGS) entry which is preliminary data.</text>
</comment>
<comment type="similarity">
    <text evidence="2 5">Belongs to the AAA ATPase family.</text>
</comment>
<keyword evidence="5" id="KW-0378">Hydrolase</keyword>
<keyword evidence="5" id="KW-0460">Magnesium</keyword>
<keyword evidence="5" id="KW-0479">Metal-binding</keyword>
<dbReference type="GO" id="GO:0005524">
    <property type="term" value="F:ATP binding"/>
    <property type="evidence" value="ECO:0007669"/>
    <property type="project" value="UniProtKB-UniRule"/>
</dbReference>
<accession>A0AAP0NG98</accession>
<dbReference type="InterPro" id="IPR032867">
    <property type="entry name" value="DYW_dom"/>
</dbReference>
<dbReference type="InterPro" id="IPR039812">
    <property type="entry name" value="Vesicle-fus_ATPase"/>
</dbReference>
<keyword evidence="5" id="KW-0813">Transport</keyword>
<dbReference type="AlphaFoldDB" id="A0AAP0NG98"/>
<keyword evidence="5" id="KW-0963">Cytoplasm</keyword>
<dbReference type="GO" id="GO:0006891">
    <property type="term" value="P:intra-Golgi vesicle-mediated transport"/>
    <property type="evidence" value="ECO:0007669"/>
    <property type="project" value="TreeGrafter"/>
</dbReference>
<comment type="catalytic activity">
    <reaction evidence="5">
        <text>ATP + H2O = ADP + phosphate + H(+)</text>
        <dbReference type="Rhea" id="RHEA:13065"/>
        <dbReference type="ChEBI" id="CHEBI:15377"/>
        <dbReference type="ChEBI" id="CHEBI:15378"/>
        <dbReference type="ChEBI" id="CHEBI:30616"/>
        <dbReference type="ChEBI" id="CHEBI:43474"/>
        <dbReference type="ChEBI" id="CHEBI:456216"/>
        <dbReference type="EC" id="3.6.4.6"/>
    </reaction>
</comment>
<evidence type="ECO:0000256" key="4">
    <source>
        <dbReference type="ARBA" id="ARBA00022840"/>
    </source>
</evidence>
<dbReference type="GO" id="GO:0008270">
    <property type="term" value="F:zinc ion binding"/>
    <property type="evidence" value="ECO:0007669"/>
    <property type="project" value="InterPro"/>
</dbReference>
<evidence type="ECO:0000256" key="3">
    <source>
        <dbReference type="ARBA" id="ARBA00022741"/>
    </source>
</evidence>
<dbReference type="PANTHER" id="PTHR23078">
    <property type="entry name" value="VESICULAR-FUSION PROTEIN NSF"/>
    <property type="match status" value="1"/>
</dbReference>
<keyword evidence="8" id="KW-1185">Reference proteome</keyword>
<proteinExistence type="inferred from homology"/>
<dbReference type="EC" id="3.6.4.6" evidence="5"/>
<dbReference type="PANTHER" id="PTHR23078:SF3">
    <property type="entry name" value="VESICLE-FUSING ATPASE"/>
    <property type="match status" value="1"/>
</dbReference>
<comment type="function">
    <text evidence="5">Required for vesicle-mediated transport. Catalyzes the fusion of transport vesicles within the Golgi cisternae. Is also required for transport from the endoplasmic reticulum to the Golgi stack. Seems to function as a fusion protein required for the delivery of cargo proteins to all compartments of the Golgi stack independent of vesicle origin.</text>
</comment>
<feature type="domain" description="DYW" evidence="6">
    <location>
        <begin position="71"/>
        <end position="120"/>
    </location>
</feature>
<keyword evidence="5" id="KW-0931">ER-Golgi transport</keyword>
<keyword evidence="4 5" id="KW-0067">ATP-binding</keyword>
<name>A0AAP0NG98_LIQFO</name>
<organism evidence="7 8">
    <name type="scientific">Liquidambar formosana</name>
    <name type="common">Formosan gum</name>
    <dbReference type="NCBI Taxonomy" id="63359"/>
    <lineage>
        <taxon>Eukaryota</taxon>
        <taxon>Viridiplantae</taxon>
        <taxon>Streptophyta</taxon>
        <taxon>Embryophyta</taxon>
        <taxon>Tracheophyta</taxon>
        <taxon>Spermatophyta</taxon>
        <taxon>Magnoliopsida</taxon>
        <taxon>eudicotyledons</taxon>
        <taxon>Gunneridae</taxon>
        <taxon>Pentapetalae</taxon>
        <taxon>Saxifragales</taxon>
        <taxon>Altingiaceae</taxon>
        <taxon>Liquidambar</taxon>
    </lineage>
</organism>
<protein>
    <recommendedName>
        <fullName evidence="5">Vesicle-fusing ATPase</fullName>
        <ecNumber evidence="5">3.6.4.6</ecNumber>
    </recommendedName>
</protein>
<dbReference type="GO" id="GO:0005795">
    <property type="term" value="C:Golgi stack"/>
    <property type="evidence" value="ECO:0007669"/>
    <property type="project" value="TreeGrafter"/>
</dbReference>
<comment type="cofactor">
    <cofactor evidence="5">
        <name>Mg(2+)</name>
        <dbReference type="ChEBI" id="CHEBI:18420"/>
    </cofactor>
    <text evidence="5">Binds 1 Mg(2+) ion per subunit.</text>
</comment>
<comment type="similarity">
    <text evidence="1">Belongs to the PPR family. PCMP-H subfamily.</text>
</comment>
<dbReference type="GO" id="GO:0016887">
    <property type="term" value="F:ATP hydrolysis activity"/>
    <property type="evidence" value="ECO:0007669"/>
    <property type="project" value="InterPro"/>
</dbReference>
<dbReference type="GO" id="GO:0043001">
    <property type="term" value="P:Golgi to plasma membrane protein transport"/>
    <property type="evidence" value="ECO:0007669"/>
    <property type="project" value="TreeGrafter"/>
</dbReference>
<reference evidence="7 8" key="1">
    <citation type="journal article" date="2024" name="Plant J.">
        <title>Genome sequences and population genomics reveal climatic adaptation and genomic divergence between two closely related sweetgum species.</title>
        <authorList>
            <person name="Xu W.Q."/>
            <person name="Ren C.Q."/>
            <person name="Zhang X.Y."/>
            <person name="Comes H.P."/>
            <person name="Liu X.H."/>
            <person name="Li Y.G."/>
            <person name="Kettle C.J."/>
            <person name="Jalonen R."/>
            <person name="Gaisberger H."/>
            <person name="Ma Y.Z."/>
            <person name="Qiu Y.X."/>
        </authorList>
    </citation>
    <scope>NUCLEOTIDE SEQUENCE [LARGE SCALE GENOMIC DNA]</scope>
    <source>
        <strain evidence="7">Hangzhou</strain>
    </source>
</reference>
<sequence length="255" mass="28862">MYLSAGRYKDVSRVRKMMRDEKLGKLKDRSWISIKDKVHLFKPDGRLHPDSAEMQKLLGELLDKAKSLGYESQGSLEVTDEEVEEKTFTSTVYHSEKLAVVFGLLNMPNAAPIRLLKSIRSDFTNLSMDTAHVGILALFFDIAEYSSLRHWTRVVSCAELFGRDRDEAKKMVRELFVDAEREQKRHATLTKSYTGAELEGVVRRAVSFAVSNQVVSLDGKIGVNERNIKVTMDDFLKAVQEITPMYGTSTFCTPG</sequence>
<comment type="subcellular location">
    <subcellularLocation>
        <location evidence="5">Cytoplasm</location>
    </subcellularLocation>
</comment>
<dbReference type="Proteomes" id="UP001415857">
    <property type="component" value="Unassembled WGS sequence"/>
</dbReference>
<evidence type="ECO:0000256" key="2">
    <source>
        <dbReference type="ARBA" id="ARBA00006914"/>
    </source>
</evidence>
<dbReference type="GO" id="GO:0035494">
    <property type="term" value="P:SNARE complex disassembly"/>
    <property type="evidence" value="ECO:0007669"/>
    <property type="project" value="InterPro"/>
</dbReference>
<evidence type="ECO:0000256" key="5">
    <source>
        <dbReference type="RuleBase" id="RU367045"/>
    </source>
</evidence>
<keyword evidence="5" id="KW-0653">Protein transport</keyword>
<evidence type="ECO:0000313" key="8">
    <source>
        <dbReference type="Proteomes" id="UP001415857"/>
    </source>
</evidence>
<evidence type="ECO:0000256" key="1">
    <source>
        <dbReference type="ARBA" id="ARBA00006643"/>
    </source>
</evidence>
<evidence type="ECO:0000313" key="7">
    <source>
        <dbReference type="EMBL" id="KAK9271265.1"/>
    </source>
</evidence>
<dbReference type="Pfam" id="PF14432">
    <property type="entry name" value="DYW_deaminase"/>
    <property type="match status" value="1"/>
</dbReference>
<gene>
    <name evidence="7" type="ORF">L1049_026855</name>
</gene>
<keyword evidence="3 5" id="KW-0547">Nucleotide-binding</keyword>
<dbReference type="EMBL" id="JBBPBK010000014">
    <property type="protein sequence ID" value="KAK9271265.1"/>
    <property type="molecule type" value="Genomic_DNA"/>
</dbReference>
<evidence type="ECO:0000259" key="6">
    <source>
        <dbReference type="Pfam" id="PF14432"/>
    </source>
</evidence>
<dbReference type="Gene3D" id="1.10.8.60">
    <property type="match status" value="1"/>
</dbReference>